<evidence type="ECO:0000313" key="7">
    <source>
        <dbReference type="Proteomes" id="UP001152759"/>
    </source>
</evidence>
<dbReference type="SUPFAM" id="SSF144284">
    <property type="entry name" value="Sec2 N-terminal region"/>
    <property type="match status" value="1"/>
</dbReference>
<dbReference type="Pfam" id="PF06428">
    <property type="entry name" value="Sec2p"/>
    <property type="match status" value="1"/>
</dbReference>
<reference evidence="6" key="1">
    <citation type="submission" date="2021-12" db="EMBL/GenBank/DDBJ databases">
        <authorList>
            <person name="King R."/>
        </authorList>
    </citation>
    <scope>NUCLEOTIDE SEQUENCE</scope>
</reference>
<dbReference type="PANTHER" id="PTHR14430">
    <property type="entry name" value="RABIN3-RELATED"/>
    <property type="match status" value="1"/>
</dbReference>
<name>A0A9P0CF57_BEMTA</name>
<evidence type="ECO:0000256" key="2">
    <source>
        <dbReference type="ARBA" id="ARBA00025794"/>
    </source>
</evidence>
<evidence type="ECO:0000259" key="5">
    <source>
        <dbReference type="Pfam" id="PF06428"/>
    </source>
</evidence>
<comment type="similarity">
    <text evidence="2">Belongs to the SEC2 family.</text>
</comment>
<dbReference type="GO" id="GO:0070319">
    <property type="term" value="C:Golgi to plasma membrane transport vesicle"/>
    <property type="evidence" value="ECO:0007669"/>
    <property type="project" value="TreeGrafter"/>
</dbReference>
<dbReference type="Proteomes" id="UP001152759">
    <property type="component" value="Chromosome 3"/>
</dbReference>
<dbReference type="GO" id="GO:0006887">
    <property type="term" value="P:exocytosis"/>
    <property type="evidence" value="ECO:0007669"/>
    <property type="project" value="TreeGrafter"/>
</dbReference>
<protein>
    <recommendedName>
        <fullName evidence="5">GDP/GTP exchange factor Sec2 N-terminal domain-containing protein</fullName>
    </recommendedName>
</protein>
<feature type="domain" description="GDP/GTP exchange factor Sec2 N-terminal" evidence="5">
    <location>
        <begin position="77"/>
        <end position="170"/>
    </location>
</feature>
<feature type="region of interest" description="Disordered" evidence="4">
    <location>
        <begin position="187"/>
        <end position="244"/>
    </location>
</feature>
<gene>
    <name evidence="6" type="ORF">BEMITA_LOCUS6461</name>
</gene>
<dbReference type="KEGG" id="btab:109036317"/>
<dbReference type="GO" id="GO:0005085">
    <property type="term" value="F:guanyl-nucleotide exchange factor activity"/>
    <property type="evidence" value="ECO:0007669"/>
    <property type="project" value="InterPro"/>
</dbReference>
<dbReference type="OrthoDB" id="5560525at2759"/>
<keyword evidence="7" id="KW-1185">Reference proteome</keyword>
<dbReference type="PANTHER" id="PTHR14430:SF0">
    <property type="entry name" value="SEC2P DOMAIN-CONTAINING PROTEIN"/>
    <property type="match status" value="1"/>
</dbReference>
<dbReference type="InterPro" id="IPR040351">
    <property type="entry name" value="RAB3IL/RAB3IP/Sec2"/>
</dbReference>
<evidence type="ECO:0000256" key="1">
    <source>
        <dbReference type="ARBA" id="ARBA00023054"/>
    </source>
</evidence>
<proteinExistence type="inferred from homology"/>
<keyword evidence="1 3" id="KW-0175">Coiled coil</keyword>
<feature type="compositionally biased region" description="Basic and acidic residues" evidence="4">
    <location>
        <begin position="193"/>
        <end position="203"/>
    </location>
</feature>
<dbReference type="Pfam" id="PF25555">
    <property type="entry name" value="RAB3A-like_C"/>
    <property type="match status" value="1"/>
</dbReference>
<dbReference type="AlphaFoldDB" id="A0A9P0CF57"/>
<evidence type="ECO:0000256" key="3">
    <source>
        <dbReference type="SAM" id="Coils"/>
    </source>
</evidence>
<organism evidence="6 7">
    <name type="scientific">Bemisia tabaci</name>
    <name type="common">Sweetpotato whitefly</name>
    <name type="synonym">Aleurodes tabaci</name>
    <dbReference type="NCBI Taxonomy" id="7038"/>
    <lineage>
        <taxon>Eukaryota</taxon>
        <taxon>Metazoa</taxon>
        <taxon>Ecdysozoa</taxon>
        <taxon>Arthropoda</taxon>
        <taxon>Hexapoda</taxon>
        <taxon>Insecta</taxon>
        <taxon>Pterygota</taxon>
        <taxon>Neoptera</taxon>
        <taxon>Paraneoptera</taxon>
        <taxon>Hemiptera</taxon>
        <taxon>Sternorrhyncha</taxon>
        <taxon>Aleyrodoidea</taxon>
        <taxon>Aleyrodidae</taxon>
        <taxon>Aleyrodinae</taxon>
        <taxon>Bemisia</taxon>
    </lineage>
</organism>
<evidence type="ECO:0000256" key="4">
    <source>
        <dbReference type="SAM" id="MobiDB-lite"/>
    </source>
</evidence>
<feature type="compositionally biased region" description="Polar residues" evidence="4">
    <location>
        <begin position="8"/>
        <end position="22"/>
    </location>
</feature>
<dbReference type="EMBL" id="OU963864">
    <property type="protein sequence ID" value="CAH0769465.1"/>
    <property type="molecule type" value="Genomic_DNA"/>
</dbReference>
<evidence type="ECO:0000313" key="6">
    <source>
        <dbReference type="EMBL" id="CAH0769465.1"/>
    </source>
</evidence>
<sequence>MLADEGSQPFTITSEIYPSPTDSPIKKFESGASQPEPLPLCGKPNGLHICKAAAAAAAEGEASGVGAGMVAEPDSGMESAASSWDRSVAEVKEHAFARLQDELRRANEELKLRDEEVTRLSRIRQEVEAELEDLTASLFQEAHKMVREANLQQAAAERSLKEKAMQVDVLTAEVAALKTLVLTSTPSKPNLHLVHDQKNKDDPDTPSSSRLKKHRRCPSHFNLKYGRENSPPDSPTEEQNPISNLDSIMSSENCEVDPVFHKEFLAWKQNPTLDKSNEFIARIYREDIEQCLDFNNTQLAEEIRTAVDNGDIFIEAVSEKMKSPFAKKCVLLDSQSVCNYRLRLSNSETWYHISQICRNRITAVCNFLNYLRYIQRGLVKSSVHDIYWEIIRLRKEMMLARLGLSISTS</sequence>
<dbReference type="Gene3D" id="1.20.5.4880">
    <property type="match status" value="1"/>
</dbReference>
<dbReference type="InterPro" id="IPR009449">
    <property type="entry name" value="Sec2_N"/>
</dbReference>
<accession>A0A9P0CF57</accession>
<feature type="region of interest" description="Disordered" evidence="4">
    <location>
        <begin position="1"/>
        <end position="39"/>
    </location>
</feature>
<feature type="coiled-coil region" evidence="3">
    <location>
        <begin position="89"/>
        <end position="137"/>
    </location>
</feature>